<reference evidence="2" key="1">
    <citation type="journal article" date="2019" name="Int. J. Syst. Evol. Microbiol.">
        <title>The Global Catalogue of Microorganisms (GCM) 10K type strain sequencing project: providing services to taxonomists for standard genome sequencing and annotation.</title>
        <authorList>
            <consortium name="The Broad Institute Genomics Platform"/>
            <consortium name="The Broad Institute Genome Sequencing Center for Infectious Disease"/>
            <person name="Wu L."/>
            <person name="Ma J."/>
        </authorList>
    </citation>
    <scope>NUCLEOTIDE SEQUENCE [LARGE SCALE GENOMIC DNA]</scope>
    <source>
        <strain evidence="2">JCM 16673</strain>
    </source>
</reference>
<proteinExistence type="predicted"/>
<keyword evidence="2" id="KW-1185">Reference proteome</keyword>
<evidence type="ECO:0000313" key="1">
    <source>
        <dbReference type="EMBL" id="GAA4011949.1"/>
    </source>
</evidence>
<organism evidence="1 2">
    <name type="scientific">Actimicrobium antarcticum</name>
    <dbReference type="NCBI Taxonomy" id="1051899"/>
    <lineage>
        <taxon>Bacteria</taxon>
        <taxon>Pseudomonadati</taxon>
        <taxon>Pseudomonadota</taxon>
        <taxon>Betaproteobacteria</taxon>
        <taxon>Burkholderiales</taxon>
        <taxon>Oxalobacteraceae</taxon>
        <taxon>Actimicrobium</taxon>
    </lineage>
</organism>
<sequence length="76" mass="8747">MSVSSCFYTTDGAGACQFNSLFFALTKEIFDQMKRMHNLYPDTRFGMFLFVENGAQRSLFVDILDRLAADFNLELE</sequence>
<comment type="caution">
    <text evidence="1">The sequence shown here is derived from an EMBL/GenBank/DDBJ whole genome shotgun (WGS) entry which is preliminary data.</text>
</comment>
<evidence type="ECO:0000313" key="2">
    <source>
        <dbReference type="Proteomes" id="UP001501353"/>
    </source>
</evidence>
<accession>A0ABP7SIH5</accession>
<name>A0ABP7SIH5_9BURK</name>
<gene>
    <name evidence="1" type="ORF">GCM10022212_01740</name>
</gene>
<protein>
    <submittedName>
        <fullName evidence="1">Uncharacterized protein</fullName>
    </submittedName>
</protein>
<dbReference type="EMBL" id="BAAAZE010000001">
    <property type="protein sequence ID" value="GAA4011949.1"/>
    <property type="molecule type" value="Genomic_DNA"/>
</dbReference>
<dbReference type="Proteomes" id="UP001501353">
    <property type="component" value="Unassembled WGS sequence"/>
</dbReference>